<dbReference type="Proteomes" id="UP001501237">
    <property type="component" value="Unassembled WGS sequence"/>
</dbReference>
<dbReference type="InterPro" id="IPR032710">
    <property type="entry name" value="NTF2-like_dom_sf"/>
</dbReference>
<reference evidence="4" key="1">
    <citation type="journal article" date="2019" name="Int. J. Syst. Evol. Microbiol.">
        <title>The Global Catalogue of Microorganisms (GCM) 10K type strain sequencing project: providing services to taxonomists for standard genome sequencing and annotation.</title>
        <authorList>
            <consortium name="The Broad Institute Genomics Platform"/>
            <consortium name="The Broad Institute Genome Sequencing Center for Infectious Disease"/>
            <person name="Wu L."/>
            <person name="Ma J."/>
        </authorList>
    </citation>
    <scope>NUCLEOTIDE SEQUENCE [LARGE SCALE GENOMIC DNA]</scope>
    <source>
        <strain evidence="4">JCM 9377</strain>
    </source>
</reference>
<dbReference type="Pfam" id="PF17775">
    <property type="entry name" value="YchJ_M-like"/>
    <property type="match status" value="1"/>
</dbReference>
<evidence type="ECO:0000313" key="4">
    <source>
        <dbReference type="Proteomes" id="UP001501237"/>
    </source>
</evidence>
<proteinExistence type="inferred from homology"/>
<keyword evidence="4" id="KW-1185">Reference proteome</keyword>
<protein>
    <recommendedName>
        <fullName evidence="1">UPF0225 protein GCM10010468_01670</fullName>
    </recommendedName>
</protein>
<organism evidence="3 4">
    <name type="scientific">Actinocorallia longicatena</name>
    <dbReference type="NCBI Taxonomy" id="111803"/>
    <lineage>
        <taxon>Bacteria</taxon>
        <taxon>Bacillati</taxon>
        <taxon>Actinomycetota</taxon>
        <taxon>Actinomycetes</taxon>
        <taxon>Streptosporangiales</taxon>
        <taxon>Thermomonosporaceae</taxon>
        <taxon>Actinocorallia</taxon>
    </lineage>
</organism>
<evidence type="ECO:0000313" key="3">
    <source>
        <dbReference type="EMBL" id="GAA3192750.1"/>
    </source>
</evidence>
<accession>A0ABP6PY67</accession>
<evidence type="ECO:0000256" key="1">
    <source>
        <dbReference type="HAMAP-Rule" id="MF_00612"/>
    </source>
</evidence>
<dbReference type="InterPro" id="IPR023006">
    <property type="entry name" value="YchJ-like"/>
</dbReference>
<dbReference type="InterPro" id="IPR048469">
    <property type="entry name" value="YchJ-like_M"/>
</dbReference>
<dbReference type="Gene3D" id="3.10.450.50">
    <property type="match status" value="1"/>
</dbReference>
<name>A0ABP6PY67_9ACTN</name>
<feature type="domain" description="YchJ-like middle NTF2-like" evidence="2">
    <location>
        <begin position="30"/>
        <end position="123"/>
    </location>
</feature>
<dbReference type="EMBL" id="BAAAUV010000001">
    <property type="protein sequence ID" value="GAA3192750.1"/>
    <property type="molecule type" value="Genomic_DNA"/>
</dbReference>
<sequence length="125" mass="14215">MKGMNDCPCGLPASYDACCGHFHGGEAAPTAELLMRSRYAAFAVGDEKYLERTWHPRTRPGRIGLDRKTRWTGLEVLETTEGSPFHTKGTVRFRAHYLERGRRGQMEEHSRFVRLDGDWVYVGAL</sequence>
<dbReference type="HAMAP" id="MF_00612">
    <property type="entry name" value="UPF0225"/>
    <property type="match status" value="1"/>
</dbReference>
<comment type="similarity">
    <text evidence="1">Belongs to the UPF0225 family.</text>
</comment>
<dbReference type="SUPFAM" id="SSF54427">
    <property type="entry name" value="NTF2-like"/>
    <property type="match status" value="1"/>
</dbReference>
<comment type="caution">
    <text evidence="3">The sequence shown here is derived from an EMBL/GenBank/DDBJ whole genome shotgun (WGS) entry which is preliminary data.</text>
</comment>
<gene>
    <name evidence="3" type="ORF">GCM10010468_01670</name>
</gene>
<evidence type="ECO:0000259" key="2">
    <source>
        <dbReference type="Pfam" id="PF17775"/>
    </source>
</evidence>